<reference evidence="2" key="1">
    <citation type="journal article" date="2019" name="Int. J. Syst. Evol. Microbiol.">
        <title>The Global Catalogue of Microorganisms (GCM) 10K type strain sequencing project: providing services to taxonomists for standard genome sequencing and annotation.</title>
        <authorList>
            <consortium name="The Broad Institute Genomics Platform"/>
            <consortium name="The Broad Institute Genome Sequencing Center for Infectious Disease"/>
            <person name="Wu L."/>
            <person name="Ma J."/>
        </authorList>
    </citation>
    <scope>NUCLEOTIDE SEQUENCE [LARGE SCALE GENOMIC DNA]</scope>
    <source>
        <strain evidence="2">JCM 18014</strain>
    </source>
</reference>
<comment type="caution">
    <text evidence="1">The sequence shown here is derived from an EMBL/GenBank/DDBJ whole genome shotgun (WGS) entry which is preliminary data.</text>
</comment>
<dbReference type="EMBL" id="BAABHV010000009">
    <property type="protein sequence ID" value="GAA5051785.1"/>
    <property type="molecule type" value="Genomic_DNA"/>
</dbReference>
<name>A0ABP9K5H9_9SPHN</name>
<evidence type="ECO:0000313" key="2">
    <source>
        <dbReference type="Proteomes" id="UP001500518"/>
    </source>
</evidence>
<dbReference type="Proteomes" id="UP001500518">
    <property type="component" value="Unassembled WGS sequence"/>
</dbReference>
<dbReference type="RefSeq" id="WP_346032210.1">
    <property type="nucleotide sequence ID" value="NZ_BAABHV010000009.1"/>
</dbReference>
<keyword evidence="2" id="KW-1185">Reference proteome</keyword>
<sequence>MLTQLNPPLPVTIIDKGKGYAVAVIDYGPEHHLIWVTALNENGEIWCAPNPKVRMQGNWTMGRKVPEGGCGGRGE</sequence>
<evidence type="ECO:0000313" key="1">
    <source>
        <dbReference type="EMBL" id="GAA5051785.1"/>
    </source>
</evidence>
<accession>A0ABP9K5H9</accession>
<protein>
    <submittedName>
        <fullName evidence="1">Uncharacterized protein</fullName>
    </submittedName>
</protein>
<organism evidence="1 2">
    <name type="scientific">Erythrobacter westpacificensis</name>
    <dbReference type="NCBI Taxonomy" id="1055231"/>
    <lineage>
        <taxon>Bacteria</taxon>
        <taxon>Pseudomonadati</taxon>
        <taxon>Pseudomonadota</taxon>
        <taxon>Alphaproteobacteria</taxon>
        <taxon>Sphingomonadales</taxon>
        <taxon>Erythrobacteraceae</taxon>
        <taxon>Erythrobacter/Porphyrobacter group</taxon>
        <taxon>Erythrobacter</taxon>
    </lineage>
</organism>
<proteinExistence type="predicted"/>
<gene>
    <name evidence="1" type="ORF">GCM10023208_12010</name>
</gene>